<dbReference type="GO" id="GO:0047480">
    <property type="term" value="F:UDP-N-acetylmuramoyl-tripeptide-D-alanyl-D-alanine ligase activity"/>
    <property type="evidence" value="ECO:0007669"/>
    <property type="project" value="UniProtKB-UniRule"/>
</dbReference>
<dbReference type="InterPro" id="IPR035911">
    <property type="entry name" value="MurE/MurF_N"/>
</dbReference>
<comment type="function">
    <text evidence="10 11">Involved in cell wall formation. Catalyzes the final step in the synthesis of UDP-N-acetylmuramoyl-pentapeptide, the precursor of murein.</text>
</comment>
<keyword evidence="7 10" id="KW-0573">Peptidoglycan synthesis</keyword>
<sequence>MVAFDCAELMEAVGGKLLWGQTEKAFCGITTDSRKVEKDNLFIPLIGEKFDGHDYIEQCFDAGAAICLTQNPIPERKDRSAILVSDTSKALRDIATWHRNKYNIPVIGITGSVGKTSTKDMVACVLSKSYEVLKTQGNFNNEIGLPLTLLNLEARHQAAVIEMGMSGFGEISRLTAAAQPEVAVITNIGVSHIEKLGSQQGILAAKLEILEGLKQWGLVVLNGDDPLLKALSGKLGFRTVFYGMEAGLDYCAQDYRSLGESGTEFSIVIEGSKYQVKVPVPGIHNVYNALAAIAVGLEMKIPMNAIVEGIAQFSPGNMRQNIIGHRGLKIINDTYNASPQSMQAAISVLEELSAKTRGIAVLGDMLEMGAVSSEQHYSVGNFIKDKKISILITVGNDSGNILQAVADSGNSAISLRHFEDNSHALDYLKSIVKQGDYILIKGSRGMKMEQIAEGLLTLQTVPE</sequence>
<dbReference type="GO" id="GO:0051301">
    <property type="term" value="P:cell division"/>
    <property type="evidence" value="ECO:0007669"/>
    <property type="project" value="UniProtKB-KW"/>
</dbReference>
<evidence type="ECO:0000259" key="13">
    <source>
        <dbReference type="Pfam" id="PF02875"/>
    </source>
</evidence>
<proteinExistence type="inferred from homology"/>
<evidence type="ECO:0000313" key="16">
    <source>
        <dbReference type="Proteomes" id="UP000191554"/>
    </source>
</evidence>
<dbReference type="Proteomes" id="UP000191554">
    <property type="component" value="Unassembled WGS sequence"/>
</dbReference>
<keyword evidence="2 10" id="KW-0436">Ligase</keyword>
<feature type="domain" description="Mur ligase C-terminal" evidence="13">
    <location>
        <begin position="319"/>
        <end position="444"/>
    </location>
</feature>
<dbReference type="Gene3D" id="3.40.1390.10">
    <property type="entry name" value="MurE/MurF, N-terminal domain"/>
    <property type="match status" value="1"/>
</dbReference>
<keyword evidence="4 10" id="KW-0547">Nucleotide-binding</keyword>
<comment type="catalytic activity">
    <reaction evidence="10 11">
        <text>D-alanyl-D-alanine + UDP-N-acetyl-alpha-D-muramoyl-L-alanyl-gamma-D-glutamyl-meso-2,6-diaminopimelate + ATP = UDP-N-acetyl-alpha-D-muramoyl-L-alanyl-gamma-D-glutamyl-meso-2,6-diaminopimeloyl-D-alanyl-D-alanine + ADP + phosphate + H(+)</text>
        <dbReference type="Rhea" id="RHEA:28374"/>
        <dbReference type="ChEBI" id="CHEBI:15378"/>
        <dbReference type="ChEBI" id="CHEBI:30616"/>
        <dbReference type="ChEBI" id="CHEBI:43474"/>
        <dbReference type="ChEBI" id="CHEBI:57822"/>
        <dbReference type="ChEBI" id="CHEBI:61386"/>
        <dbReference type="ChEBI" id="CHEBI:83905"/>
        <dbReference type="ChEBI" id="CHEBI:456216"/>
        <dbReference type="EC" id="6.3.2.10"/>
    </reaction>
</comment>
<keyword evidence="16" id="KW-1185">Reference proteome</keyword>
<evidence type="ECO:0000256" key="3">
    <source>
        <dbReference type="ARBA" id="ARBA00022618"/>
    </source>
</evidence>
<keyword evidence="6 10" id="KW-0133">Cell shape</keyword>
<dbReference type="STRING" id="48256.CLHUN_00610"/>
<name>A0A1V4SS24_RUMHU</name>
<feature type="domain" description="Mur ligase N-terminal catalytic" evidence="12">
    <location>
        <begin position="28"/>
        <end position="95"/>
    </location>
</feature>
<keyword evidence="5 10" id="KW-0067">ATP-binding</keyword>
<dbReference type="InterPro" id="IPR013221">
    <property type="entry name" value="Mur_ligase_cen"/>
</dbReference>
<dbReference type="SUPFAM" id="SSF53244">
    <property type="entry name" value="MurD-like peptide ligases, peptide-binding domain"/>
    <property type="match status" value="1"/>
</dbReference>
<dbReference type="PANTHER" id="PTHR43024:SF1">
    <property type="entry name" value="UDP-N-ACETYLMURAMOYL-TRIPEPTIDE--D-ALANYL-D-ALANINE LIGASE"/>
    <property type="match status" value="1"/>
</dbReference>
<dbReference type="PANTHER" id="PTHR43024">
    <property type="entry name" value="UDP-N-ACETYLMURAMOYL-TRIPEPTIDE--D-ALANYL-D-ALANINE LIGASE"/>
    <property type="match status" value="1"/>
</dbReference>
<dbReference type="InterPro" id="IPR036615">
    <property type="entry name" value="Mur_ligase_C_dom_sf"/>
</dbReference>
<evidence type="ECO:0000259" key="14">
    <source>
        <dbReference type="Pfam" id="PF08245"/>
    </source>
</evidence>
<comment type="similarity">
    <text evidence="10">Belongs to the MurCDEF family. MurF subfamily.</text>
</comment>
<dbReference type="Gene3D" id="3.90.190.20">
    <property type="entry name" value="Mur ligase, C-terminal domain"/>
    <property type="match status" value="1"/>
</dbReference>
<reference evidence="15 16" key="1">
    <citation type="submission" date="2017-03" db="EMBL/GenBank/DDBJ databases">
        <title>Genome sequence of Clostridium hungatei DSM 14427.</title>
        <authorList>
            <person name="Poehlein A."/>
            <person name="Daniel R."/>
        </authorList>
    </citation>
    <scope>NUCLEOTIDE SEQUENCE [LARGE SCALE GENOMIC DNA]</scope>
    <source>
        <strain evidence="15 16">DSM 14427</strain>
    </source>
</reference>
<evidence type="ECO:0000256" key="2">
    <source>
        <dbReference type="ARBA" id="ARBA00022598"/>
    </source>
</evidence>
<dbReference type="GO" id="GO:0008766">
    <property type="term" value="F:UDP-N-acetylmuramoylalanyl-D-glutamyl-2,6-diaminopimelate-D-alanyl-D-alanine ligase activity"/>
    <property type="evidence" value="ECO:0007669"/>
    <property type="project" value="RHEA"/>
</dbReference>
<evidence type="ECO:0000256" key="11">
    <source>
        <dbReference type="RuleBase" id="RU004136"/>
    </source>
</evidence>
<dbReference type="RefSeq" id="WP_080062568.1">
    <property type="nucleotide sequence ID" value="NZ_MZGX01000001.1"/>
</dbReference>
<protein>
    <recommendedName>
        <fullName evidence="10 11">UDP-N-acetylmuramoyl-tripeptide--D-alanyl-D-alanine ligase</fullName>
        <ecNumber evidence="10 11">6.3.2.10</ecNumber>
    </recommendedName>
    <alternativeName>
        <fullName evidence="10">D-alanyl-D-alanine-adding enzyme</fullName>
    </alternativeName>
</protein>
<evidence type="ECO:0000256" key="1">
    <source>
        <dbReference type="ARBA" id="ARBA00022490"/>
    </source>
</evidence>
<dbReference type="HAMAP" id="MF_02019">
    <property type="entry name" value="MurF"/>
    <property type="match status" value="1"/>
</dbReference>
<dbReference type="GO" id="GO:0005524">
    <property type="term" value="F:ATP binding"/>
    <property type="evidence" value="ECO:0007669"/>
    <property type="project" value="UniProtKB-UniRule"/>
</dbReference>
<feature type="binding site" evidence="10">
    <location>
        <begin position="111"/>
        <end position="117"/>
    </location>
    <ligand>
        <name>ATP</name>
        <dbReference type="ChEBI" id="CHEBI:30616"/>
    </ligand>
</feature>
<dbReference type="AlphaFoldDB" id="A0A1V4SS24"/>
<evidence type="ECO:0000256" key="9">
    <source>
        <dbReference type="ARBA" id="ARBA00023316"/>
    </source>
</evidence>
<organism evidence="15 16">
    <name type="scientific">Ruminiclostridium hungatei</name>
    <name type="common">Clostridium hungatei</name>
    <dbReference type="NCBI Taxonomy" id="48256"/>
    <lineage>
        <taxon>Bacteria</taxon>
        <taxon>Bacillati</taxon>
        <taxon>Bacillota</taxon>
        <taxon>Clostridia</taxon>
        <taxon>Eubacteriales</taxon>
        <taxon>Oscillospiraceae</taxon>
        <taxon>Ruminiclostridium</taxon>
    </lineage>
</organism>
<evidence type="ECO:0000256" key="8">
    <source>
        <dbReference type="ARBA" id="ARBA00023306"/>
    </source>
</evidence>
<keyword evidence="3 10" id="KW-0132">Cell division</keyword>
<dbReference type="UniPathway" id="UPA00219"/>
<keyword evidence="8 10" id="KW-0131">Cell cycle</keyword>
<dbReference type="Pfam" id="PF02875">
    <property type="entry name" value="Mur_ligase_C"/>
    <property type="match status" value="1"/>
</dbReference>
<feature type="domain" description="Mur ligase central" evidence="14">
    <location>
        <begin position="109"/>
        <end position="295"/>
    </location>
</feature>
<dbReference type="GO" id="GO:0071555">
    <property type="term" value="P:cell wall organization"/>
    <property type="evidence" value="ECO:0007669"/>
    <property type="project" value="UniProtKB-KW"/>
</dbReference>
<dbReference type="SUPFAM" id="SSF53623">
    <property type="entry name" value="MurD-like peptide ligases, catalytic domain"/>
    <property type="match status" value="1"/>
</dbReference>
<evidence type="ECO:0000313" key="15">
    <source>
        <dbReference type="EMBL" id="OPX46245.1"/>
    </source>
</evidence>
<accession>A0A1V4SS24</accession>
<dbReference type="EC" id="6.3.2.10" evidence="10 11"/>
<evidence type="ECO:0000256" key="6">
    <source>
        <dbReference type="ARBA" id="ARBA00022960"/>
    </source>
</evidence>
<dbReference type="SUPFAM" id="SSF63418">
    <property type="entry name" value="MurE/MurF N-terminal domain"/>
    <property type="match status" value="1"/>
</dbReference>
<dbReference type="Gene3D" id="3.40.1190.10">
    <property type="entry name" value="Mur-like, catalytic domain"/>
    <property type="match status" value="1"/>
</dbReference>
<evidence type="ECO:0000256" key="7">
    <source>
        <dbReference type="ARBA" id="ARBA00022984"/>
    </source>
</evidence>
<evidence type="ECO:0000259" key="12">
    <source>
        <dbReference type="Pfam" id="PF01225"/>
    </source>
</evidence>
<dbReference type="InterPro" id="IPR004101">
    <property type="entry name" value="Mur_ligase_C"/>
</dbReference>
<dbReference type="GO" id="GO:0008360">
    <property type="term" value="P:regulation of cell shape"/>
    <property type="evidence" value="ECO:0007669"/>
    <property type="project" value="UniProtKB-KW"/>
</dbReference>
<evidence type="ECO:0000256" key="5">
    <source>
        <dbReference type="ARBA" id="ARBA00022840"/>
    </source>
</evidence>
<evidence type="ECO:0000256" key="10">
    <source>
        <dbReference type="HAMAP-Rule" id="MF_02019"/>
    </source>
</evidence>
<dbReference type="InterPro" id="IPR000713">
    <property type="entry name" value="Mur_ligase_N"/>
</dbReference>
<dbReference type="InterPro" id="IPR005863">
    <property type="entry name" value="UDP-N-AcMur_synth"/>
</dbReference>
<comment type="subcellular location">
    <subcellularLocation>
        <location evidence="10 11">Cytoplasm</location>
    </subcellularLocation>
</comment>
<dbReference type="EMBL" id="MZGX01000001">
    <property type="protein sequence ID" value="OPX46245.1"/>
    <property type="molecule type" value="Genomic_DNA"/>
</dbReference>
<dbReference type="NCBIfam" id="TIGR01143">
    <property type="entry name" value="murF"/>
    <property type="match status" value="1"/>
</dbReference>
<dbReference type="InterPro" id="IPR051046">
    <property type="entry name" value="MurCDEF_CellWall_CoF430Synth"/>
</dbReference>
<comment type="caution">
    <text evidence="15">The sequence shown here is derived from an EMBL/GenBank/DDBJ whole genome shotgun (WGS) entry which is preliminary data.</text>
</comment>
<keyword evidence="9 10" id="KW-0961">Cell wall biogenesis/degradation</keyword>
<dbReference type="InterPro" id="IPR036565">
    <property type="entry name" value="Mur-like_cat_sf"/>
</dbReference>
<gene>
    <name evidence="10 15" type="primary">murF</name>
    <name evidence="15" type="ORF">CLHUN_00610</name>
</gene>
<dbReference type="GO" id="GO:0009252">
    <property type="term" value="P:peptidoglycan biosynthetic process"/>
    <property type="evidence" value="ECO:0007669"/>
    <property type="project" value="UniProtKB-UniRule"/>
</dbReference>
<dbReference type="GO" id="GO:0005737">
    <property type="term" value="C:cytoplasm"/>
    <property type="evidence" value="ECO:0007669"/>
    <property type="project" value="UniProtKB-SubCell"/>
</dbReference>
<dbReference type="Pfam" id="PF08245">
    <property type="entry name" value="Mur_ligase_M"/>
    <property type="match status" value="1"/>
</dbReference>
<comment type="pathway">
    <text evidence="10 11">Cell wall biogenesis; peptidoglycan biosynthesis.</text>
</comment>
<dbReference type="OrthoDB" id="9801978at2"/>
<keyword evidence="1 10" id="KW-0963">Cytoplasm</keyword>
<evidence type="ECO:0000256" key="4">
    <source>
        <dbReference type="ARBA" id="ARBA00022741"/>
    </source>
</evidence>
<dbReference type="Pfam" id="PF01225">
    <property type="entry name" value="Mur_ligase"/>
    <property type="match status" value="1"/>
</dbReference>